<feature type="domain" description="Protein NO VEIN C-terminal" evidence="2">
    <location>
        <begin position="199"/>
        <end position="291"/>
    </location>
</feature>
<proteinExistence type="predicted"/>
<name>A0A1G2RD73_9BACT</name>
<evidence type="ECO:0000259" key="1">
    <source>
        <dbReference type="Pfam" id="PF11564"/>
    </source>
</evidence>
<evidence type="ECO:0000313" key="3">
    <source>
        <dbReference type="EMBL" id="OHA70212.1"/>
    </source>
</evidence>
<accession>A0A1G2RD73</accession>
<evidence type="ECO:0008006" key="5">
    <source>
        <dbReference type="Google" id="ProtNLM"/>
    </source>
</evidence>
<dbReference type="Proteomes" id="UP000178613">
    <property type="component" value="Unassembled WGS sequence"/>
</dbReference>
<dbReference type="EMBL" id="MHUB01000031">
    <property type="protein sequence ID" value="OHA70212.1"/>
    <property type="molecule type" value="Genomic_DNA"/>
</dbReference>
<comment type="caution">
    <text evidence="3">The sequence shown here is derived from an EMBL/GenBank/DDBJ whole genome shotgun (WGS) entry which is preliminary data.</text>
</comment>
<reference evidence="3 4" key="1">
    <citation type="journal article" date="2016" name="Nat. Commun.">
        <title>Thousands of microbial genomes shed light on interconnected biogeochemical processes in an aquifer system.</title>
        <authorList>
            <person name="Anantharaman K."/>
            <person name="Brown C.T."/>
            <person name="Hug L.A."/>
            <person name="Sharon I."/>
            <person name="Castelle C.J."/>
            <person name="Probst A.J."/>
            <person name="Thomas B.C."/>
            <person name="Singh A."/>
            <person name="Wilkins M.J."/>
            <person name="Karaoz U."/>
            <person name="Brodie E.L."/>
            <person name="Williams K.H."/>
            <person name="Hubbard S.S."/>
            <person name="Banfield J.F."/>
        </authorList>
    </citation>
    <scope>NUCLEOTIDE SEQUENCE [LARGE SCALE GENOMIC DNA]</scope>
</reference>
<dbReference type="InterPro" id="IPR021108">
    <property type="entry name" value="Restrct_endonuc_II_BpuJI_N"/>
</dbReference>
<dbReference type="Gene3D" id="1.10.10.2090">
    <property type="match status" value="1"/>
</dbReference>
<feature type="non-terminal residue" evidence="3">
    <location>
        <position position="1"/>
    </location>
</feature>
<protein>
    <recommendedName>
        <fullName evidence="5">Protein NO VEIN C-terminal domain-containing protein</fullName>
    </recommendedName>
</protein>
<dbReference type="Pfam" id="PF13020">
    <property type="entry name" value="NOV_C"/>
    <property type="match status" value="1"/>
</dbReference>
<sequence>AGVKLKPSKHILQMLKIGESKYGHFAISAAEVAHLVFNDKRVSVHREKPVDALERIVSARNTGAEMDKTSDVIRYARDFLNYMMEANLLHEFKGMYALNNGESKAIRAIIADKDFFDGYSEVIQPDGSWNKEEYRTMDTRWAEWFADAVEDAALETPTTALVQEDTHYPEQWKKIKEMLERRDPGARRGALKKIGDEGEQIAFAYERIAVARIRKDLAHLVRNVSGQVSLGYDIISVNASEGRRKKYIEVKTTKKNYAPEVEIPFTISINEWSVAEQHRDDYFIYRVIITKEGVSIFAIQNPLLRQKEGHLIAEPIGFKVVYSAKSGAYLNLQLLYENPQK</sequence>
<gene>
    <name evidence="3" type="ORF">A3D64_00860</name>
</gene>
<feature type="domain" description="Restriction endonuclease type II BpuJI N-terminal" evidence="1">
    <location>
        <begin position="1"/>
        <end position="141"/>
    </location>
</feature>
<dbReference type="AlphaFoldDB" id="A0A1G2RD73"/>
<dbReference type="InterPro" id="IPR024975">
    <property type="entry name" value="NOV_C"/>
</dbReference>
<dbReference type="Pfam" id="PF11564">
    <property type="entry name" value="BpuJI_N"/>
    <property type="match status" value="1"/>
</dbReference>
<evidence type="ECO:0000259" key="2">
    <source>
        <dbReference type="Pfam" id="PF13020"/>
    </source>
</evidence>
<evidence type="ECO:0000313" key="4">
    <source>
        <dbReference type="Proteomes" id="UP000178613"/>
    </source>
</evidence>
<organism evidence="3 4">
    <name type="scientific">Candidatus Wildermuthbacteria bacterium RIFCSPHIGHO2_02_FULL_49_9</name>
    <dbReference type="NCBI Taxonomy" id="1802456"/>
    <lineage>
        <taxon>Bacteria</taxon>
        <taxon>Candidatus Wildermuthiibacteriota</taxon>
    </lineage>
</organism>